<organism evidence="3 4">
    <name type="scientific">Helobdella robusta</name>
    <name type="common">Californian leech</name>
    <dbReference type="NCBI Taxonomy" id="6412"/>
    <lineage>
        <taxon>Eukaryota</taxon>
        <taxon>Metazoa</taxon>
        <taxon>Spiralia</taxon>
        <taxon>Lophotrochozoa</taxon>
        <taxon>Annelida</taxon>
        <taxon>Clitellata</taxon>
        <taxon>Hirudinea</taxon>
        <taxon>Rhynchobdellida</taxon>
        <taxon>Glossiphoniidae</taxon>
        <taxon>Helobdella</taxon>
    </lineage>
</organism>
<sequence>MKKDETADNELMIFLKYLLSEALVVGDKILATQLQATIKCLSNFRHYDLKRVLNSLRADYKLRSCYVAYLTRCKRSLLAFNHKYEKLLAELTRDQEMLNKYMISMMTRLFLEKHQRVLLKFVVDFQSLVLFDEKSDLLERFLTAKHAAMRQDVMWKDATEPQLQEARLCMERMIMSHIYLYAMYPNGDGDTSRDRLLEEHMQKLSAVITPDHRDLRIPSIYQNECPWLAAQKELIMINAFKTPEDKLGCVARCCSTIMTLLSLSLTCNTANHSAVPVADDLVPVLLYVIIQSGTPNLLSTIQYIESYCCKNNDSASFAADGCYKNAKIDGEVWYWWTQFVAAVNFIKSMDYKE</sequence>
<dbReference type="PANTHER" id="PTHR23101">
    <property type="entry name" value="RAB GDP/GTP EXCHANGE FACTOR"/>
    <property type="match status" value="1"/>
</dbReference>
<reference evidence="2 4" key="2">
    <citation type="journal article" date="2013" name="Nature">
        <title>Insights into bilaterian evolution from three spiralian genomes.</title>
        <authorList>
            <person name="Simakov O."/>
            <person name="Marletaz F."/>
            <person name="Cho S.J."/>
            <person name="Edsinger-Gonzales E."/>
            <person name="Havlak P."/>
            <person name="Hellsten U."/>
            <person name="Kuo D.H."/>
            <person name="Larsson T."/>
            <person name="Lv J."/>
            <person name="Arendt D."/>
            <person name="Savage R."/>
            <person name="Osoegawa K."/>
            <person name="de Jong P."/>
            <person name="Grimwood J."/>
            <person name="Chapman J.A."/>
            <person name="Shapiro H."/>
            <person name="Aerts A."/>
            <person name="Otillar R.P."/>
            <person name="Terry A.Y."/>
            <person name="Boore J.L."/>
            <person name="Grigoriev I.V."/>
            <person name="Lindberg D.R."/>
            <person name="Seaver E.C."/>
            <person name="Weisblat D.A."/>
            <person name="Putnam N.H."/>
            <person name="Rokhsar D.S."/>
        </authorList>
    </citation>
    <scope>NUCLEOTIDE SEQUENCE</scope>
</reference>
<dbReference type="GO" id="GO:0030139">
    <property type="term" value="C:endocytic vesicle"/>
    <property type="evidence" value="ECO:0000318"/>
    <property type="project" value="GO_Central"/>
</dbReference>
<evidence type="ECO:0000259" key="1">
    <source>
        <dbReference type="PROSITE" id="PS51205"/>
    </source>
</evidence>
<accession>T1FXY6</accession>
<dbReference type="EMBL" id="KB096324">
    <property type="protein sequence ID" value="ESO06287.1"/>
    <property type="molecule type" value="Genomic_DNA"/>
</dbReference>
<dbReference type="InterPro" id="IPR003123">
    <property type="entry name" value="VPS9"/>
</dbReference>
<reference evidence="3" key="3">
    <citation type="submission" date="2015-06" db="UniProtKB">
        <authorList>
            <consortium name="EnsemblMetazoa"/>
        </authorList>
    </citation>
    <scope>IDENTIFICATION</scope>
</reference>
<dbReference type="InterPro" id="IPR041545">
    <property type="entry name" value="DUF5601"/>
</dbReference>
<proteinExistence type="predicted"/>
<dbReference type="HOGENOM" id="CLU_018346_0_0_1"/>
<name>T1FXY6_HELRO</name>
<dbReference type="GeneID" id="20213684"/>
<dbReference type="AlphaFoldDB" id="T1FXY6"/>
<dbReference type="EnsemblMetazoa" id="HelroT64757">
    <property type="protein sequence ID" value="HelroP64757"/>
    <property type="gene ID" value="HelroG64757"/>
</dbReference>
<dbReference type="eggNOG" id="KOG2319">
    <property type="taxonomic scope" value="Eukaryota"/>
</dbReference>
<dbReference type="SMART" id="SM00167">
    <property type="entry name" value="VPS9"/>
    <property type="match status" value="1"/>
</dbReference>
<dbReference type="RefSeq" id="XP_009015655.1">
    <property type="nucleotide sequence ID" value="XM_009017407.1"/>
</dbReference>
<protein>
    <recommendedName>
        <fullName evidence="1">VPS9 domain-containing protein</fullName>
    </recommendedName>
</protein>
<dbReference type="InParanoid" id="T1FXY6"/>
<dbReference type="OMA" id="RDKEICS"/>
<evidence type="ECO:0000313" key="3">
    <source>
        <dbReference type="EnsemblMetazoa" id="HelroP64757"/>
    </source>
</evidence>
<gene>
    <name evidence="3" type="primary">20213684</name>
    <name evidence="2" type="ORF">HELRODRAFT_64757</name>
</gene>
<dbReference type="Gene3D" id="1.20.1050.80">
    <property type="entry name" value="VPS9 domain"/>
    <property type="match status" value="1"/>
</dbReference>
<dbReference type="Proteomes" id="UP000015101">
    <property type="component" value="Unassembled WGS sequence"/>
</dbReference>
<dbReference type="InterPro" id="IPR037191">
    <property type="entry name" value="VPS9_dom_sf"/>
</dbReference>
<dbReference type="EMBL" id="AMQM01000598">
    <property type="status" value="NOT_ANNOTATED_CDS"/>
    <property type="molecule type" value="Genomic_DNA"/>
</dbReference>
<dbReference type="Pfam" id="PF18151">
    <property type="entry name" value="DUF5601"/>
    <property type="match status" value="1"/>
</dbReference>
<dbReference type="Pfam" id="PF02204">
    <property type="entry name" value="VPS9"/>
    <property type="match status" value="1"/>
</dbReference>
<keyword evidence="4" id="KW-1185">Reference proteome</keyword>
<dbReference type="GO" id="GO:0031267">
    <property type="term" value="F:small GTPase binding"/>
    <property type="evidence" value="ECO:0000318"/>
    <property type="project" value="GO_Central"/>
</dbReference>
<feature type="domain" description="VPS9" evidence="1">
    <location>
        <begin position="191"/>
        <end position="353"/>
    </location>
</feature>
<dbReference type="PANTHER" id="PTHR23101:SF25">
    <property type="entry name" value="GTPASE-ACTIVATING PROTEIN AND VPS9 DOMAIN-CONTAINING PROTEIN 1"/>
    <property type="match status" value="1"/>
</dbReference>
<dbReference type="KEGG" id="hro:HELRODRAFT_64757"/>
<dbReference type="GO" id="GO:0016192">
    <property type="term" value="P:vesicle-mediated transport"/>
    <property type="evidence" value="ECO:0007669"/>
    <property type="project" value="InterPro"/>
</dbReference>
<dbReference type="Gene3D" id="1.10.246.120">
    <property type="match status" value="1"/>
</dbReference>
<dbReference type="STRING" id="6412.T1FXY6"/>
<dbReference type="OrthoDB" id="10264848at2759"/>
<dbReference type="PROSITE" id="PS51205">
    <property type="entry name" value="VPS9"/>
    <property type="match status" value="1"/>
</dbReference>
<dbReference type="SUPFAM" id="SSF109993">
    <property type="entry name" value="VPS9 domain"/>
    <property type="match status" value="1"/>
</dbReference>
<evidence type="ECO:0000313" key="2">
    <source>
        <dbReference type="EMBL" id="ESO06287.1"/>
    </source>
</evidence>
<dbReference type="CTD" id="20213684"/>
<evidence type="ECO:0000313" key="4">
    <source>
        <dbReference type="Proteomes" id="UP000015101"/>
    </source>
</evidence>
<dbReference type="GO" id="GO:0005085">
    <property type="term" value="F:guanyl-nucleotide exchange factor activity"/>
    <property type="evidence" value="ECO:0000318"/>
    <property type="project" value="GO_Central"/>
</dbReference>
<reference evidence="4" key="1">
    <citation type="submission" date="2012-12" db="EMBL/GenBank/DDBJ databases">
        <authorList>
            <person name="Hellsten U."/>
            <person name="Grimwood J."/>
            <person name="Chapman J.A."/>
            <person name="Shapiro H."/>
            <person name="Aerts A."/>
            <person name="Otillar R.P."/>
            <person name="Terry A.Y."/>
            <person name="Boore J.L."/>
            <person name="Simakov O."/>
            <person name="Marletaz F."/>
            <person name="Cho S.-J."/>
            <person name="Edsinger-Gonzales E."/>
            <person name="Havlak P."/>
            <person name="Kuo D.-H."/>
            <person name="Larsson T."/>
            <person name="Lv J."/>
            <person name="Arendt D."/>
            <person name="Savage R."/>
            <person name="Osoegawa K."/>
            <person name="de Jong P."/>
            <person name="Lindberg D.R."/>
            <person name="Seaver E.C."/>
            <person name="Weisblat D.A."/>
            <person name="Putnam N.H."/>
            <person name="Grigoriev I.V."/>
            <person name="Rokhsar D.S."/>
        </authorList>
    </citation>
    <scope>NUCLEOTIDE SEQUENCE</scope>
</reference>
<dbReference type="InterPro" id="IPR045046">
    <property type="entry name" value="Vps9-like"/>
</dbReference>
<dbReference type="GO" id="GO:0005829">
    <property type="term" value="C:cytosol"/>
    <property type="evidence" value="ECO:0000318"/>
    <property type="project" value="GO_Central"/>
</dbReference>